<protein>
    <submittedName>
        <fullName evidence="2">Uncharacterized protein</fullName>
    </submittedName>
</protein>
<comment type="caution">
    <text evidence="2">The sequence shown here is derived from an EMBL/GenBank/DDBJ whole genome shotgun (WGS) entry which is preliminary data.</text>
</comment>
<feature type="region of interest" description="Disordered" evidence="1">
    <location>
        <begin position="85"/>
        <end position="104"/>
    </location>
</feature>
<reference evidence="2 3" key="1">
    <citation type="submission" date="2018-09" db="EMBL/GenBank/DDBJ databases">
        <title>Genomic investigation of the strawberry pathogen Phytophthora fragariae indicates pathogenicity is determined by transcriptional variation in three key races.</title>
        <authorList>
            <person name="Adams T.M."/>
            <person name="Armitage A.D."/>
            <person name="Sobczyk M.K."/>
            <person name="Bates H.J."/>
            <person name="Dunwell J.M."/>
            <person name="Nellist C.F."/>
            <person name="Harrison R.J."/>
        </authorList>
    </citation>
    <scope>NUCLEOTIDE SEQUENCE [LARGE SCALE GENOMIC DNA]</scope>
    <source>
        <strain evidence="2 3">BC-23</strain>
    </source>
</reference>
<evidence type="ECO:0000313" key="3">
    <source>
        <dbReference type="Proteomes" id="UP000476176"/>
    </source>
</evidence>
<name>A0A6G0MQF2_9STRA</name>
<dbReference type="AlphaFoldDB" id="A0A6G0MQF2"/>
<organism evidence="2 3">
    <name type="scientific">Phytophthora fragariae</name>
    <dbReference type="NCBI Taxonomy" id="53985"/>
    <lineage>
        <taxon>Eukaryota</taxon>
        <taxon>Sar</taxon>
        <taxon>Stramenopiles</taxon>
        <taxon>Oomycota</taxon>
        <taxon>Peronosporomycetes</taxon>
        <taxon>Peronosporales</taxon>
        <taxon>Peronosporaceae</taxon>
        <taxon>Phytophthora</taxon>
    </lineage>
</organism>
<gene>
    <name evidence="2" type="ORF">PF004_g26022</name>
</gene>
<evidence type="ECO:0000256" key="1">
    <source>
        <dbReference type="SAM" id="MobiDB-lite"/>
    </source>
</evidence>
<dbReference type="Proteomes" id="UP000476176">
    <property type="component" value="Unassembled WGS sequence"/>
</dbReference>
<evidence type="ECO:0000313" key="2">
    <source>
        <dbReference type="EMBL" id="KAE9176614.1"/>
    </source>
</evidence>
<accession>A0A6G0MQF2</accession>
<dbReference type="EMBL" id="QXGC01003324">
    <property type="protein sequence ID" value="KAE9176614.1"/>
    <property type="molecule type" value="Genomic_DNA"/>
</dbReference>
<sequence>MNWYNETMTSNGGKSQDNIADMERQMCMFQELCLGGIVKYTHEFKALWGVEEPRCRTIVNAINNGEQQILDSSWKQKMETHFGCPHPANETVASGGSDGKAQTL</sequence>
<proteinExistence type="predicted"/>